<name>A0A9W6MGJ9_9ACTN</name>
<organism evidence="2 3">
    <name type="scientific">Streptosporangium carneum</name>
    <dbReference type="NCBI Taxonomy" id="47481"/>
    <lineage>
        <taxon>Bacteria</taxon>
        <taxon>Bacillati</taxon>
        <taxon>Actinomycetota</taxon>
        <taxon>Actinomycetes</taxon>
        <taxon>Streptosporangiales</taxon>
        <taxon>Streptosporangiaceae</taxon>
        <taxon>Streptosporangium</taxon>
    </lineage>
</organism>
<gene>
    <name evidence="2" type="ORF">GCM10017600_66530</name>
</gene>
<dbReference type="Proteomes" id="UP001143474">
    <property type="component" value="Unassembled WGS sequence"/>
</dbReference>
<protein>
    <submittedName>
        <fullName evidence="2">Uncharacterized protein</fullName>
    </submittedName>
</protein>
<evidence type="ECO:0000256" key="1">
    <source>
        <dbReference type="SAM" id="MobiDB-lite"/>
    </source>
</evidence>
<comment type="caution">
    <text evidence="2">The sequence shown here is derived from an EMBL/GenBank/DDBJ whole genome shotgun (WGS) entry which is preliminary data.</text>
</comment>
<reference evidence="2" key="2">
    <citation type="submission" date="2023-01" db="EMBL/GenBank/DDBJ databases">
        <authorList>
            <person name="Sun Q."/>
            <person name="Evtushenko L."/>
        </authorList>
    </citation>
    <scope>NUCLEOTIDE SEQUENCE</scope>
    <source>
        <strain evidence="2">VKM Ac-2007</strain>
    </source>
</reference>
<accession>A0A9W6MGJ9</accession>
<proteinExistence type="predicted"/>
<keyword evidence="3" id="KW-1185">Reference proteome</keyword>
<evidence type="ECO:0000313" key="2">
    <source>
        <dbReference type="EMBL" id="GLK13242.1"/>
    </source>
</evidence>
<dbReference type="EMBL" id="BSEV01000021">
    <property type="protein sequence ID" value="GLK13242.1"/>
    <property type="molecule type" value="Genomic_DNA"/>
</dbReference>
<evidence type="ECO:0000313" key="3">
    <source>
        <dbReference type="Proteomes" id="UP001143474"/>
    </source>
</evidence>
<dbReference type="AlphaFoldDB" id="A0A9W6MGJ9"/>
<sequence length="49" mass="5198">MGKEGNESAVTAVRKNGAPPPTRHTLPGHEAWQRACPAPYGERTGQGDL</sequence>
<reference evidence="2" key="1">
    <citation type="journal article" date="2014" name="Int. J. Syst. Evol. Microbiol.">
        <title>Complete genome sequence of Corynebacterium casei LMG S-19264T (=DSM 44701T), isolated from a smear-ripened cheese.</title>
        <authorList>
            <consortium name="US DOE Joint Genome Institute (JGI-PGF)"/>
            <person name="Walter F."/>
            <person name="Albersmeier A."/>
            <person name="Kalinowski J."/>
            <person name="Ruckert C."/>
        </authorList>
    </citation>
    <scope>NUCLEOTIDE SEQUENCE</scope>
    <source>
        <strain evidence="2">VKM Ac-2007</strain>
    </source>
</reference>
<feature type="region of interest" description="Disordered" evidence="1">
    <location>
        <begin position="1"/>
        <end position="49"/>
    </location>
</feature>